<dbReference type="Proteomes" id="UP000694728">
    <property type="component" value="Unplaced"/>
</dbReference>
<dbReference type="Ensembl" id="ENSSSCT00045043654.1">
    <property type="protein sequence ID" value="ENSSSCP00045030328.1"/>
    <property type="gene ID" value="ENSSSCG00045025593.1"/>
</dbReference>
<keyword evidence="5" id="KW-0732">Signal</keyword>
<reference evidence="7" key="2">
    <citation type="submission" date="2025-05" db="UniProtKB">
        <authorList>
            <consortium name="Ensembl"/>
        </authorList>
    </citation>
    <scope>IDENTIFICATION</scope>
</reference>
<evidence type="ECO:0000313" key="7">
    <source>
        <dbReference type="Ensembl" id="ENSSSCP00070022523.1"/>
    </source>
</evidence>
<evidence type="ECO:0000256" key="2">
    <source>
        <dbReference type="ARBA" id="ARBA00006889"/>
    </source>
</evidence>
<comment type="subcellular location">
    <subcellularLocation>
        <location evidence="1">Secreted</location>
    </subcellularLocation>
</comment>
<keyword evidence="3" id="KW-0813">Transport</keyword>
<protein>
    <recommendedName>
        <fullName evidence="6">Lipocalin/cytosolic fatty-acid binding domain-containing protein</fullName>
    </recommendedName>
</protein>
<accession>A0A4X1U3X6</accession>
<feature type="domain" description="Lipocalin/cytosolic fatty-acid binding" evidence="6">
    <location>
        <begin position="43"/>
        <end position="141"/>
    </location>
</feature>
<evidence type="ECO:0000313" key="8">
    <source>
        <dbReference type="Proteomes" id="UP000314985"/>
    </source>
</evidence>
<dbReference type="Gene3D" id="2.40.128.20">
    <property type="match status" value="1"/>
</dbReference>
<comment type="similarity">
    <text evidence="2">Belongs to the calycin superfamily. Lipocalin family.</text>
</comment>
<dbReference type="InterPro" id="IPR012674">
    <property type="entry name" value="Calycin"/>
</dbReference>
<proteinExistence type="inferred from homology"/>
<dbReference type="InterPro" id="IPR000566">
    <property type="entry name" value="Lipocln_cytosolic_FA-bd_dom"/>
</dbReference>
<evidence type="ECO:0000256" key="5">
    <source>
        <dbReference type="SAM" id="SignalP"/>
    </source>
</evidence>
<evidence type="ECO:0000256" key="4">
    <source>
        <dbReference type="ARBA" id="ARBA00022525"/>
    </source>
</evidence>
<evidence type="ECO:0000256" key="3">
    <source>
        <dbReference type="ARBA" id="ARBA00022448"/>
    </source>
</evidence>
<dbReference type="GO" id="GO:0036094">
    <property type="term" value="F:small molecule binding"/>
    <property type="evidence" value="ECO:0007669"/>
    <property type="project" value="InterPro"/>
</dbReference>
<feature type="signal peptide" evidence="5">
    <location>
        <begin position="1"/>
        <end position="15"/>
    </location>
</feature>
<reference evidence="8" key="1">
    <citation type="submission" date="2017-08" db="EMBL/GenBank/DDBJ databases">
        <title>USMARCv1.0.</title>
        <authorList>
            <person name="Hannum G.I."/>
            <person name="Koren S."/>
            <person name="Schroeder S.G."/>
            <person name="Chin S.C."/>
            <person name="Nonneman D.J."/>
            <person name="Becker S.A."/>
            <person name="Rosen B.D."/>
            <person name="Bickhart D.M."/>
            <person name="Putnam N.H."/>
            <person name="Green R.E."/>
            <person name="Tuggle C.K."/>
            <person name="Liu H."/>
            <person name="Rohrer G.A."/>
            <person name="Warr A."/>
            <person name="Hall R."/>
            <person name="Kim K."/>
            <person name="Hume D.A."/>
            <person name="Talbot R."/>
            <person name="Chow W."/>
            <person name="Howe K."/>
            <person name="Schwartz A.S."/>
            <person name="Watson M."/>
            <person name="Archibald A.L."/>
            <person name="Phillippy A.M."/>
            <person name="Smith T.P.L."/>
        </authorList>
    </citation>
    <scope>NUCLEOTIDE SEQUENCE [LARGE SCALE GENOMIC DNA]</scope>
</reference>
<name>A0A4X1U3X6_PIG</name>
<sequence>MKILLQSLVFGLVCTKEPQTEQDSSQVPGMGWSWSRTCVCVCFVFRVNEKCTEMYTKGRKIAHNVYEGNYAGKNELHFVHVSKNALILYNINVDEEGKKTMIMELIGKGNTAEEQDFKKFKELTRKKGIPEENIMNIIKTDDCPRQ</sequence>
<dbReference type="Proteomes" id="UP000314985">
    <property type="component" value="Unassembled WGS sequence"/>
</dbReference>
<dbReference type="AlphaFoldDB" id="A0A4X1U3X6"/>
<dbReference type="Pfam" id="PF00061">
    <property type="entry name" value="Lipocalin"/>
    <property type="match status" value="1"/>
</dbReference>
<feature type="chain" id="PRO_5044614867" description="Lipocalin/cytosolic fatty-acid binding domain-containing protein" evidence="5">
    <location>
        <begin position="16"/>
        <end position="146"/>
    </location>
</feature>
<evidence type="ECO:0000259" key="6">
    <source>
        <dbReference type="Pfam" id="PF00061"/>
    </source>
</evidence>
<dbReference type="PANTHER" id="PTHR11430">
    <property type="entry name" value="LIPOCALIN"/>
    <property type="match status" value="1"/>
</dbReference>
<organism evidence="7 8">
    <name type="scientific">Sus scrofa</name>
    <name type="common">Pig</name>
    <dbReference type="NCBI Taxonomy" id="9823"/>
    <lineage>
        <taxon>Eukaryota</taxon>
        <taxon>Metazoa</taxon>
        <taxon>Chordata</taxon>
        <taxon>Craniata</taxon>
        <taxon>Vertebrata</taxon>
        <taxon>Euteleostomi</taxon>
        <taxon>Mammalia</taxon>
        <taxon>Eutheria</taxon>
        <taxon>Laurasiatheria</taxon>
        <taxon>Artiodactyla</taxon>
        <taxon>Suina</taxon>
        <taxon>Suidae</taxon>
        <taxon>Sus</taxon>
    </lineage>
</organism>
<dbReference type="PRINTS" id="PR01173">
    <property type="entry name" value="ODORANTBNDNG"/>
</dbReference>
<dbReference type="InterPro" id="IPR002345">
    <property type="entry name" value="Lipocalin"/>
</dbReference>
<evidence type="ECO:0000256" key="1">
    <source>
        <dbReference type="ARBA" id="ARBA00004613"/>
    </source>
</evidence>
<dbReference type="InterPro" id="IPR002448">
    <property type="entry name" value="OBP-like"/>
</dbReference>
<keyword evidence="4" id="KW-0964">Secreted</keyword>
<dbReference type="Ensembl" id="ENSSSCT00070027082.1">
    <property type="protein sequence ID" value="ENSSSCP00070022523.1"/>
    <property type="gene ID" value="ENSSSCG00070013876.1"/>
</dbReference>
<dbReference type="GO" id="GO:0005576">
    <property type="term" value="C:extracellular region"/>
    <property type="evidence" value="ECO:0007669"/>
    <property type="project" value="UniProtKB-SubCell"/>
</dbReference>
<dbReference type="PANTHER" id="PTHR11430:SF65">
    <property type="entry name" value="ODORANT-BINDING PROTEIN 1A-RELATED"/>
    <property type="match status" value="1"/>
</dbReference>
<dbReference type="SUPFAM" id="SSF50814">
    <property type="entry name" value="Lipocalins"/>
    <property type="match status" value="1"/>
</dbReference>